<evidence type="ECO:0000313" key="4">
    <source>
        <dbReference type="EMBL" id="RHZ80004.1"/>
    </source>
</evidence>
<dbReference type="GO" id="GO:0004674">
    <property type="term" value="F:protein serine/threonine kinase activity"/>
    <property type="evidence" value="ECO:0007669"/>
    <property type="project" value="TreeGrafter"/>
</dbReference>
<dbReference type="OrthoDB" id="69842at2759"/>
<evidence type="ECO:0000313" key="5">
    <source>
        <dbReference type="Proteomes" id="UP000266861"/>
    </source>
</evidence>
<dbReference type="SUPFAM" id="SSF56112">
    <property type="entry name" value="Protein kinase-like (PK-like)"/>
    <property type="match status" value="2"/>
</dbReference>
<dbReference type="STRING" id="1348612.A0A397J441"/>
<name>A0A397J441_9GLOM</name>
<reference evidence="4 5" key="1">
    <citation type="submission" date="2018-08" db="EMBL/GenBank/DDBJ databases">
        <title>Genome and evolution of the arbuscular mycorrhizal fungus Diversispora epigaea (formerly Glomus versiforme) and its bacterial endosymbionts.</title>
        <authorList>
            <person name="Sun X."/>
            <person name="Fei Z."/>
            <person name="Harrison M."/>
        </authorList>
    </citation>
    <scope>NUCLEOTIDE SEQUENCE [LARGE SCALE GENOMIC DNA]</scope>
    <source>
        <strain evidence="4 5">IT104</strain>
    </source>
</reference>
<comment type="caution">
    <text evidence="4">The sequence shown here is derived from an EMBL/GenBank/DDBJ whole genome shotgun (WGS) entry which is preliminary data.</text>
</comment>
<dbReference type="PANTHER" id="PTHR44329:SF298">
    <property type="entry name" value="MIXED LINEAGE KINASE DOMAIN-LIKE PROTEIN"/>
    <property type="match status" value="1"/>
</dbReference>
<organism evidence="4 5">
    <name type="scientific">Diversispora epigaea</name>
    <dbReference type="NCBI Taxonomy" id="1348612"/>
    <lineage>
        <taxon>Eukaryota</taxon>
        <taxon>Fungi</taxon>
        <taxon>Fungi incertae sedis</taxon>
        <taxon>Mucoromycota</taxon>
        <taxon>Glomeromycotina</taxon>
        <taxon>Glomeromycetes</taxon>
        <taxon>Diversisporales</taxon>
        <taxon>Diversisporaceae</taxon>
        <taxon>Diversispora</taxon>
    </lineage>
</organism>
<evidence type="ECO:0000256" key="1">
    <source>
        <dbReference type="ARBA" id="ARBA00022741"/>
    </source>
</evidence>
<feature type="domain" description="Protein kinase" evidence="3">
    <location>
        <begin position="67"/>
        <end position="352"/>
    </location>
</feature>
<dbReference type="Gene3D" id="1.10.510.10">
    <property type="entry name" value="Transferase(Phosphotransferase) domain 1"/>
    <property type="match status" value="2"/>
</dbReference>
<dbReference type="EMBL" id="PQFF01000130">
    <property type="protein sequence ID" value="RHZ80004.1"/>
    <property type="molecule type" value="Genomic_DNA"/>
</dbReference>
<dbReference type="GO" id="GO:0005524">
    <property type="term" value="F:ATP binding"/>
    <property type="evidence" value="ECO:0007669"/>
    <property type="project" value="InterPro"/>
</dbReference>
<gene>
    <name evidence="4" type="ORF">Glove_139g396</name>
</gene>
<dbReference type="InterPro" id="IPR000719">
    <property type="entry name" value="Prot_kinase_dom"/>
</dbReference>
<dbReference type="Proteomes" id="UP000266861">
    <property type="component" value="Unassembled WGS sequence"/>
</dbReference>
<sequence>MSSRKICPECNQKYNVYWCKPCNSKRFQNDFNNWTSGNDKIDKFIQDAQLNANYSRDVIEWIPYDKIKDVNQIGKGGFGIIHYARWIDGYIEEWDIENQQWERYDKMKEVALKKFDNFVNFNDVLNEMEIHFKSYTGYVATSIQFYGITQDPETHSYMMVLDYAKDGNLREYLKINFNNINWKQKLDNLMDLSYNLMNIHKLDIVHQDFHPGNILSSNFKSDLRISDFGLSKLIGANQNNPEKKNIVGVLPYIAPEVLSGDEEYTKAADVYSFGIIVYEMITGFPPYPDIPHDEDLAIKICNGLRPKIPFHTPKLITRMIMRCWDARVTHRPTFEELREELGKYWNDYNNYLNYDIKKDSEIVIQIKKAEEFSANQESTNTTTTTTTTPLNYQTHPQAIYTSRLLNYPKLPKPKNEENFERELEELTKSFSHITGFPPYPDIPHDEDLAIKICNGLRPKIPFHTPKLITRMIMRCWDARVTHRPTFEELREELGKYWNDYNNYLNYDIKKDSEIVIQIKKAEEFSANQESTNTTTTTTTTPLNYQTHPQAIYTSRLLNYPKLPKPKNEENFERELEELTKSFSHITTNDDIDEF</sequence>
<dbReference type="PROSITE" id="PS50011">
    <property type="entry name" value="PROTEIN_KINASE_DOM"/>
    <property type="match status" value="1"/>
</dbReference>
<dbReference type="InterPro" id="IPR001245">
    <property type="entry name" value="Ser-Thr/Tyr_kinase_cat_dom"/>
</dbReference>
<protein>
    <recommendedName>
        <fullName evidence="3">Protein kinase domain-containing protein</fullName>
    </recommendedName>
</protein>
<proteinExistence type="predicted"/>
<dbReference type="InterPro" id="IPR011009">
    <property type="entry name" value="Kinase-like_dom_sf"/>
</dbReference>
<dbReference type="Pfam" id="PF07714">
    <property type="entry name" value="PK_Tyr_Ser-Thr"/>
    <property type="match status" value="2"/>
</dbReference>
<dbReference type="PANTHER" id="PTHR44329">
    <property type="entry name" value="SERINE/THREONINE-PROTEIN KINASE TNNI3K-RELATED"/>
    <property type="match status" value="1"/>
</dbReference>
<dbReference type="InterPro" id="IPR051681">
    <property type="entry name" value="Ser/Thr_Kinases-Pseudokinases"/>
</dbReference>
<evidence type="ECO:0000259" key="3">
    <source>
        <dbReference type="PROSITE" id="PS50011"/>
    </source>
</evidence>
<keyword evidence="2" id="KW-0067">ATP-binding</keyword>
<dbReference type="AlphaFoldDB" id="A0A397J441"/>
<keyword evidence="1" id="KW-0547">Nucleotide-binding</keyword>
<evidence type="ECO:0000256" key="2">
    <source>
        <dbReference type="ARBA" id="ARBA00022840"/>
    </source>
</evidence>
<keyword evidence="5" id="KW-1185">Reference proteome</keyword>
<accession>A0A397J441</accession>